<feature type="domain" description="ABC transporter" evidence="4">
    <location>
        <begin position="3"/>
        <end position="255"/>
    </location>
</feature>
<evidence type="ECO:0000313" key="5">
    <source>
        <dbReference type="EMBL" id="MEO1781921.1"/>
    </source>
</evidence>
<dbReference type="InterPro" id="IPR027417">
    <property type="entry name" value="P-loop_NTPase"/>
</dbReference>
<dbReference type="InterPro" id="IPR003439">
    <property type="entry name" value="ABC_transporter-like_ATP-bd"/>
</dbReference>
<dbReference type="RefSeq" id="WP_161869215.1">
    <property type="nucleotide sequence ID" value="NZ_MAEI02000001.1"/>
</dbReference>
<gene>
    <name evidence="5" type="ORF">BAU18_001514</name>
</gene>
<evidence type="ECO:0000256" key="3">
    <source>
        <dbReference type="SAM" id="Coils"/>
    </source>
</evidence>
<dbReference type="InterPro" id="IPR003593">
    <property type="entry name" value="AAA+_ATPase"/>
</dbReference>
<dbReference type="Gene3D" id="3.40.50.300">
    <property type="entry name" value="P-loop containing nucleotide triphosphate hydrolases"/>
    <property type="match status" value="2"/>
</dbReference>
<dbReference type="Pfam" id="PF00005">
    <property type="entry name" value="ABC_tran"/>
    <property type="match status" value="2"/>
</dbReference>
<dbReference type="SMART" id="SM00382">
    <property type="entry name" value="AAA"/>
    <property type="match status" value="2"/>
</dbReference>
<dbReference type="Pfam" id="PF12848">
    <property type="entry name" value="ABC_tran_Xtn"/>
    <property type="match status" value="1"/>
</dbReference>
<dbReference type="SUPFAM" id="SSF52540">
    <property type="entry name" value="P-loop containing nucleoside triphosphate hydrolases"/>
    <property type="match status" value="2"/>
</dbReference>
<evidence type="ECO:0000256" key="1">
    <source>
        <dbReference type="ARBA" id="ARBA00022741"/>
    </source>
</evidence>
<proteinExistence type="predicted"/>
<keyword evidence="2" id="KW-0067">ATP-binding</keyword>
<name>A0ABV0F1K0_9ENTE</name>
<reference evidence="5 6" key="2">
    <citation type="submission" date="2024-02" db="EMBL/GenBank/DDBJ databases">
        <title>The Genome Sequence of Enterococcus diestrammenae JM9A.</title>
        <authorList>
            <person name="Earl A."/>
            <person name="Manson A."/>
            <person name="Gilmore M."/>
            <person name="Sanders J."/>
            <person name="Shea T."/>
            <person name="Howe W."/>
            <person name="Livny J."/>
            <person name="Cuomo C."/>
            <person name="Neafsey D."/>
            <person name="Birren B."/>
        </authorList>
    </citation>
    <scope>NUCLEOTIDE SEQUENCE [LARGE SCALE GENOMIC DNA]</scope>
    <source>
        <strain evidence="5 6">JM9A</strain>
    </source>
</reference>
<dbReference type="EMBL" id="MAEI02000001">
    <property type="protein sequence ID" value="MEO1781921.1"/>
    <property type="molecule type" value="Genomic_DNA"/>
</dbReference>
<evidence type="ECO:0000256" key="2">
    <source>
        <dbReference type="ARBA" id="ARBA00022840"/>
    </source>
</evidence>
<dbReference type="PANTHER" id="PTHR42855">
    <property type="entry name" value="ABC TRANSPORTER ATP-BINDING SUBUNIT"/>
    <property type="match status" value="1"/>
</dbReference>
<evidence type="ECO:0000259" key="4">
    <source>
        <dbReference type="PROSITE" id="PS50893"/>
    </source>
</evidence>
<accession>A0ABV0F1K0</accession>
<organism evidence="5 6">
    <name type="scientific">Enterococcus diestrammenae</name>
    <dbReference type="NCBI Taxonomy" id="1155073"/>
    <lineage>
        <taxon>Bacteria</taxon>
        <taxon>Bacillati</taxon>
        <taxon>Bacillota</taxon>
        <taxon>Bacilli</taxon>
        <taxon>Lactobacillales</taxon>
        <taxon>Enterococcaceae</taxon>
        <taxon>Enterococcus</taxon>
    </lineage>
</organism>
<comment type="caution">
    <text evidence="5">The sequence shown here is derived from an EMBL/GenBank/DDBJ whole genome shotgun (WGS) entry which is preliminary data.</text>
</comment>
<keyword evidence="3" id="KW-0175">Coiled coil</keyword>
<feature type="domain" description="ABC transporter" evidence="4">
    <location>
        <begin position="330"/>
        <end position="526"/>
    </location>
</feature>
<dbReference type="InterPro" id="IPR032781">
    <property type="entry name" value="ABC_tran_Xtn"/>
</dbReference>
<reference evidence="6" key="1">
    <citation type="submission" date="2016-06" db="EMBL/GenBank/DDBJ databases">
        <title>Four novel species of enterococci isolated from chicken manure.</title>
        <authorList>
            <person name="Van Tyne D."/>
        </authorList>
    </citation>
    <scope>NUCLEOTIDE SEQUENCE [LARGE SCALE GENOMIC DNA]</scope>
    <source>
        <strain evidence="6">JM9A</strain>
    </source>
</reference>
<dbReference type="CDD" id="cd03221">
    <property type="entry name" value="ABCF_EF-3"/>
    <property type="match status" value="2"/>
</dbReference>
<dbReference type="InterPro" id="IPR051309">
    <property type="entry name" value="ABCF_ATPase"/>
</dbReference>
<keyword evidence="6" id="KW-1185">Reference proteome</keyword>
<dbReference type="InterPro" id="IPR017871">
    <property type="entry name" value="ABC_transporter-like_CS"/>
</dbReference>
<evidence type="ECO:0000313" key="6">
    <source>
        <dbReference type="Proteomes" id="UP001429357"/>
    </source>
</evidence>
<dbReference type="PANTHER" id="PTHR42855:SF2">
    <property type="entry name" value="DRUG RESISTANCE ABC TRANSPORTER,ATP-BINDING PROTEIN"/>
    <property type="match status" value="1"/>
</dbReference>
<feature type="coiled-coil region" evidence="3">
    <location>
        <begin position="251"/>
        <end position="304"/>
    </location>
</feature>
<keyword evidence="1" id="KW-0547">Nucleotide-binding</keyword>
<dbReference type="PROSITE" id="PS50893">
    <property type="entry name" value="ABC_TRANSPORTER_2"/>
    <property type="match status" value="2"/>
</dbReference>
<sequence>MYIQLKDIEKNYGTTPIFSQLSFTLHKGDKIGLVGMNGCGKSTLLQILTGEEGVTKGIVARQKGLRIGYVPQQLPLTEETVRDYLLASFTELGSLRKNLRQLEAKMQDPQADFERVLAHYGKLQEDYEQAGGYTLEDRISGTLKGLGVGDKLDAPLQALSGGQRVRIELARVLTAKTDLLLLDEPTNHLDLAGIQWLESWLAHTQQAYVVISHDRQFLDNVVQQIVEIEPDGLISYPGNYTKYALLKKERIKALQKDYDLQQKEIQRLQLMIRRFRQWANEGDNEDFFRKAKELERRVAKLKALAIKPPENPKKRLQEVTSASRSGKEVLVAKAIGKLAGEKLLFADSSFIIYRQEKIALTGANGSGKSTFLHCLLADSPLDEGTIRLGANVKIGYLPQKLHFSQPNQQILAFVKEQLPDEQKARHKLAQFGFYAEDVSKRIRDLSGGEQMRLYLLGLLQKNINFLILDEPTNHLDIYGKEELEDILASYQETLLVVSHDRYFLQKVARTRMTIADQRITKKEGILK</sequence>
<protein>
    <recommendedName>
        <fullName evidence="4">ABC transporter domain-containing protein</fullName>
    </recommendedName>
</protein>
<dbReference type="Proteomes" id="UP001429357">
    <property type="component" value="Unassembled WGS sequence"/>
</dbReference>
<dbReference type="PROSITE" id="PS00211">
    <property type="entry name" value="ABC_TRANSPORTER_1"/>
    <property type="match status" value="1"/>
</dbReference>